<dbReference type="PANTHER" id="PTHR43976:SF16">
    <property type="entry name" value="SHORT-CHAIN DEHYDROGENASE_REDUCTASE FAMILY PROTEIN"/>
    <property type="match status" value="1"/>
</dbReference>
<dbReference type="RefSeq" id="WP_079416784.1">
    <property type="nucleotide sequence ID" value="NZ_MBTG01000029.1"/>
</dbReference>
<dbReference type="InterPro" id="IPR036291">
    <property type="entry name" value="NAD(P)-bd_dom_sf"/>
</dbReference>
<dbReference type="CDD" id="cd05374">
    <property type="entry name" value="17beta-HSD-like_SDR_c"/>
    <property type="match status" value="1"/>
</dbReference>
<dbReference type="NCBIfam" id="NF006114">
    <property type="entry name" value="PRK08263.1"/>
    <property type="match status" value="1"/>
</dbReference>
<dbReference type="EMBL" id="MBTG01000029">
    <property type="protein sequence ID" value="OPH51859.1"/>
    <property type="molecule type" value="Genomic_DNA"/>
</dbReference>
<dbReference type="NCBIfam" id="NF004824">
    <property type="entry name" value="PRK06180.1"/>
    <property type="match status" value="1"/>
</dbReference>
<keyword evidence="2" id="KW-0560">Oxidoreductase</keyword>
<dbReference type="Proteomes" id="UP000190626">
    <property type="component" value="Unassembled WGS sequence"/>
</dbReference>
<dbReference type="InterPro" id="IPR057326">
    <property type="entry name" value="KR_dom"/>
</dbReference>
<evidence type="ECO:0000256" key="1">
    <source>
        <dbReference type="ARBA" id="ARBA00006484"/>
    </source>
</evidence>
<evidence type="ECO:0000256" key="2">
    <source>
        <dbReference type="ARBA" id="ARBA00023002"/>
    </source>
</evidence>
<evidence type="ECO:0000259" key="4">
    <source>
        <dbReference type="SMART" id="SM00822"/>
    </source>
</evidence>
<dbReference type="PRINTS" id="PR00081">
    <property type="entry name" value="GDHRDH"/>
</dbReference>
<dbReference type="Pfam" id="PF00106">
    <property type="entry name" value="adh_short"/>
    <property type="match status" value="1"/>
</dbReference>
<name>A0A1V4HD80_9BACL</name>
<protein>
    <submittedName>
        <fullName evidence="5">Short-chain dehydrogenase/reductase</fullName>
    </submittedName>
</protein>
<organism evidence="5 6">
    <name type="scientific">Paenibacillus ferrarius</name>
    <dbReference type="NCBI Taxonomy" id="1469647"/>
    <lineage>
        <taxon>Bacteria</taxon>
        <taxon>Bacillati</taxon>
        <taxon>Bacillota</taxon>
        <taxon>Bacilli</taxon>
        <taxon>Bacillales</taxon>
        <taxon>Paenibacillaceae</taxon>
        <taxon>Paenibacillus</taxon>
    </lineage>
</organism>
<dbReference type="GO" id="GO:0016491">
    <property type="term" value="F:oxidoreductase activity"/>
    <property type="evidence" value="ECO:0007669"/>
    <property type="project" value="UniProtKB-KW"/>
</dbReference>
<dbReference type="Gene3D" id="3.40.50.720">
    <property type="entry name" value="NAD(P)-binding Rossmann-like Domain"/>
    <property type="match status" value="1"/>
</dbReference>
<dbReference type="SUPFAM" id="SSF51735">
    <property type="entry name" value="NAD(P)-binding Rossmann-fold domains"/>
    <property type="match status" value="1"/>
</dbReference>
<evidence type="ECO:0000256" key="3">
    <source>
        <dbReference type="RuleBase" id="RU000363"/>
    </source>
</evidence>
<sequence>MSKVWLITGCSRGFGRALAEAVLEQGDKLIATARKPEQISDLVDRYGEQVRAVVLDVTNTVQVESAIQASIDAFGRLDVVVNNAGYGNIASIEETTDEDWKSQIETNLWGVINVTRAALPILRKQKEGYIVQFSSIGGRTGSPGLGPYQTAKWAVEGFSEVLSKEVAPLGIKVILIEPGGFRTDWAGSSMKFTQPNEDYQDTVGEMYKRLSERAGKEAGDPVRAAKAVITIVNEENPPLRLLLGRGAVQIARATDQAKLAETDRWEALSISADFEE</sequence>
<proteinExistence type="inferred from homology"/>
<evidence type="ECO:0000313" key="6">
    <source>
        <dbReference type="Proteomes" id="UP000190626"/>
    </source>
</evidence>
<reference evidence="6" key="1">
    <citation type="submission" date="2016-07" db="EMBL/GenBank/DDBJ databases">
        <authorList>
            <person name="Florea S."/>
            <person name="Webb J.S."/>
            <person name="Jaromczyk J."/>
            <person name="Schardl C.L."/>
        </authorList>
    </citation>
    <scope>NUCLEOTIDE SEQUENCE [LARGE SCALE GENOMIC DNA]</scope>
    <source>
        <strain evidence="6">CY1</strain>
    </source>
</reference>
<dbReference type="PANTHER" id="PTHR43976">
    <property type="entry name" value="SHORT CHAIN DEHYDROGENASE"/>
    <property type="match status" value="1"/>
</dbReference>
<dbReference type="SMART" id="SM00822">
    <property type="entry name" value="PKS_KR"/>
    <property type="match status" value="1"/>
</dbReference>
<dbReference type="AlphaFoldDB" id="A0A1V4HD80"/>
<gene>
    <name evidence="5" type="ORF">BC351_34150</name>
</gene>
<comment type="similarity">
    <text evidence="1 3">Belongs to the short-chain dehydrogenases/reductases (SDR) family.</text>
</comment>
<comment type="caution">
    <text evidence="5">The sequence shown here is derived from an EMBL/GenBank/DDBJ whole genome shotgun (WGS) entry which is preliminary data.</text>
</comment>
<dbReference type="PRINTS" id="PR00080">
    <property type="entry name" value="SDRFAMILY"/>
</dbReference>
<dbReference type="STRING" id="1469647.BC351_34150"/>
<feature type="domain" description="Ketoreductase" evidence="4">
    <location>
        <begin position="3"/>
        <end position="188"/>
    </location>
</feature>
<dbReference type="OrthoDB" id="9775296at2"/>
<dbReference type="InterPro" id="IPR051911">
    <property type="entry name" value="SDR_oxidoreductase"/>
</dbReference>
<keyword evidence="6" id="KW-1185">Reference proteome</keyword>
<dbReference type="InterPro" id="IPR002347">
    <property type="entry name" value="SDR_fam"/>
</dbReference>
<accession>A0A1V4HD80</accession>
<evidence type="ECO:0000313" key="5">
    <source>
        <dbReference type="EMBL" id="OPH51859.1"/>
    </source>
</evidence>